<evidence type="ECO:0008006" key="4">
    <source>
        <dbReference type="Google" id="ProtNLM"/>
    </source>
</evidence>
<dbReference type="AlphaFoldDB" id="A0A268ADS0"/>
<dbReference type="EMBL" id="NPBV01000002">
    <property type="protein sequence ID" value="PAD22259.1"/>
    <property type="molecule type" value="Genomic_DNA"/>
</dbReference>
<keyword evidence="1" id="KW-0812">Transmembrane</keyword>
<keyword evidence="1" id="KW-1133">Transmembrane helix</keyword>
<proteinExistence type="predicted"/>
<comment type="caution">
    <text evidence="2">The sequence shown here is derived from an EMBL/GenBank/DDBJ whole genome shotgun (WGS) entry which is preliminary data.</text>
</comment>
<evidence type="ECO:0000256" key="1">
    <source>
        <dbReference type="SAM" id="Phobius"/>
    </source>
</evidence>
<reference evidence="2 3" key="1">
    <citation type="submission" date="2017-07" db="EMBL/GenBank/DDBJ databases">
        <title>Isolation and whole genome analysis of endospore-forming bacteria from heroin.</title>
        <authorList>
            <person name="Kalinowski J."/>
            <person name="Ahrens B."/>
            <person name="Al-Dilaimi A."/>
            <person name="Winkler A."/>
            <person name="Wibberg D."/>
            <person name="Schleenbecker U."/>
            <person name="Ruckert C."/>
            <person name="Wolfel R."/>
            <person name="Grass G."/>
        </authorList>
    </citation>
    <scope>NUCLEOTIDE SEQUENCE [LARGE SCALE GENOMIC DNA]</scope>
    <source>
        <strain evidence="2 3">7528</strain>
    </source>
</reference>
<gene>
    <name evidence="2" type="ORF">CHH64_00650</name>
</gene>
<evidence type="ECO:0000313" key="3">
    <source>
        <dbReference type="Proteomes" id="UP000216013"/>
    </source>
</evidence>
<organism evidence="2 3">
    <name type="scientific">Terribacillus saccharophilus</name>
    <dbReference type="NCBI Taxonomy" id="361277"/>
    <lineage>
        <taxon>Bacteria</taxon>
        <taxon>Bacillati</taxon>
        <taxon>Bacillota</taxon>
        <taxon>Bacilli</taxon>
        <taxon>Bacillales</taxon>
        <taxon>Bacillaceae</taxon>
        <taxon>Terribacillus</taxon>
    </lineage>
</organism>
<protein>
    <recommendedName>
        <fullName evidence="4">DUF3784 domain-containing protein</fullName>
    </recommendedName>
</protein>
<sequence>MKLKLALSLFCFFSILSYLIWRKHAFKILAGWSSEAEIRIKNRKQFAAFNGISIFLYGVWSMVCTLLFMEKTYSSLLFIGSTASHNQHTNDRNELFSTRP</sequence>
<evidence type="ECO:0000313" key="2">
    <source>
        <dbReference type="EMBL" id="PAD22259.1"/>
    </source>
</evidence>
<name>A0A268ADS0_9BACI</name>
<keyword evidence="1" id="KW-0472">Membrane</keyword>
<dbReference type="Proteomes" id="UP000216013">
    <property type="component" value="Unassembled WGS sequence"/>
</dbReference>
<feature type="transmembrane region" description="Helical" evidence="1">
    <location>
        <begin position="46"/>
        <end position="69"/>
    </location>
</feature>
<accession>A0A268ADS0</accession>